<dbReference type="Pfam" id="PF00005">
    <property type="entry name" value="ABC_tran"/>
    <property type="match status" value="1"/>
</dbReference>
<dbReference type="EMBL" id="JBHRYD010000001">
    <property type="protein sequence ID" value="MFC3703589.1"/>
    <property type="molecule type" value="Genomic_DNA"/>
</dbReference>
<dbReference type="Proteomes" id="UP001595613">
    <property type="component" value="Unassembled WGS sequence"/>
</dbReference>
<reference evidence="9" key="1">
    <citation type="journal article" date="2019" name="Int. J. Syst. Evol. Microbiol.">
        <title>The Global Catalogue of Microorganisms (GCM) 10K type strain sequencing project: providing services to taxonomists for standard genome sequencing and annotation.</title>
        <authorList>
            <consortium name="The Broad Institute Genomics Platform"/>
            <consortium name="The Broad Institute Genome Sequencing Center for Infectious Disease"/>
            <person name="Wu L."/>
            <person name="Ma J."/>
        </authorList>
    </citation>
    <scope>NUCLEOTIDE SEQUENCE [LARGE SCALE GENOMIC DNA]</scope>
    <source>
        <strain evidence="9">KCTC 42281</strain>
    </source>
</reference>
<keyword evidence="9" id="KW-1185">Reference proteome</keyword>
<evidence type="ECO:0000313" key="9">
    <source>
        <dbReference type="Proteomes" id="UP001595613"/>
    </source>
</evidence>
<dbReference type="RefSeq" id="WP_380094510.1">
    <property type="nucleotide sequence ID" value="NZ_JBHRYD010000001.1"/>
</dbReference>
<dbReference type="PROSITE" id="PS00211">
    <property type="entry name" value="ABC_TRANSPORTER_1"/>
    <property type="match status" value="1"/>
</dbReference>
<dbReference type="SMART" id="SM00382">
    <property type="entry name" value="AAA"/>
    <property type="match status" value="1"/>
</dbReference>
<dbReference type="PANTHER" id="PTHR43875">
    <property type="entry name" value="MALTODEXTRIN IMPORT ATP-BINDING PROTEIN MSMX"/>
    <property type="match status" value="1"/>
</dbReference>
<protein>
    <submittedName>
        <fullName evidence="8">ABC transporter ATP-binding protein</fullName>
    </submittedName>
</protein>
<organism evidence="8 9">
    <name type="scientific">Devosia honganensis</name>
    <dbReference type="NCBI Taxonomy" id="1610527"/>
    <lineage>
        <taxon>Bacteria</taxon>
        <taxon>Pseudomonadati</taxon>
        <taxon>Pseudomonadota</taxon>
        <taxon>Alphaproteobacteria</taxon>
        <taxon>Hyphomicrobiales</taxon>
        <taxon>Devosiaceae</taxon>
        <taxon>Devosia</taxon>
    </lineage>
</organism>
<proteinExistence type="inferred from homology"/>
<evidence type="ECO:0000256" key="2">
    <source>
        <dbReference type="ARBA" id="ARBA00022475"/>
    </source>
</evidence>
<keyword evidence="5" id="KW-1278">Translocase</keyword>
<dbReference type="InterPro" id="IPR047641">
    <property type="entry name" value="ABC_transpr_MalK/UgpC-like"/>
</dbReference>
<comment type="caution">
    <text evidence="8">The sequence shown here is derived from an EMBL/GenBank/DDBJ whole genome shotgun (WGS) entry which is preliminary data.</text>
</comment>
<comment type="similarity">
    <text evidence="1">Belongs to the ABC transporter superfamily.</text>
</comment>
<accession>A0ABV7WXL6</accession>
<evidence type="ECO:0000256" key="1">
    <source>
        <dbReference type="ARBA" id="ARBA00005417"/>
    </source>
</evidence>
<dbReference type="InterPro" id="IPR027417">
    <property type="entry name" value="P-loop_NTPase"/>
</dbReference>
<sequence length="378" mass="41466">MASSSPAPAQLSVRDLTKIFETPEGPATAVRNASFDIAPYTFFTMLGPSGCGKTTTLRMIAGLETITSGQILFNGEDFRRKSAFERNIGMVFQSYALFPHMTVFENAAYGLRLRGADEAMIRQRVTETLAMLRLDGLAQRYPADLSGGQQQRVSIGRALVYHPGMLLLDEPLANLDAKLRVEMRDEIRRLQKTLGVMALYVTHDQEEAMAISDVIGVFSKGQLMQLGAPYEIYSAPTSLFVADFIGKANFFPVDIETSDKDRSAVVARGGSRFPGVRTITAARDESSWFCKPEAALMMSRPEKMWLSAASERLDEPAFAGRAVRIQFLGSFVRYLVESGQARGEVIIDLPAFAPGVSEGDDVRFGLVGEGLVFKEASQ</sequence>
<dbReference type="PANTHER" id="PTHR43875:SF15">
    <property type="entry name" value="TREHALOSE IMPORT ATP-BINDING PROTEIN SUGC"/>
    <property type="match status" value="1"/>
</dbReference>
<evidence type="ECO:0000256" key="5">
    <source>
        <dbReference type="ARBA" id="ARBA00022967"/>
    </source>
</evidence>
<feature type="domain" description="ABC transporter" evidence="7">
    <location>
        <begin position="11"/>
        <end position="245"/>
    </location>
</feature>
<evidence type="ECO:0000256" key="6">
    <source>
        <dbReference type="ARBA" id="ARBA00023136"/>
    </source>
</evidence>
<keyword evidence="6" id="KW-0472">Membrane</keyword>
<dbReference type="InterPro" id="IPR003593">
    <property type="entry name" value="AAA+_ATPase"/>
</dbReference>
<dbReference type="InterPro" id="IPR003439">
    <property type="entry name" value="ABC_transporter-like_ATP-bd"/>
</dbReference>
<evidence type="ECO:0000259" key="7">
    <source>
        <dbReference type="PROSITE" id="PS50893"/>
    </source>
</evidence>
<evidence type="ECO:0000256" key="3">
    <source>
        <dbReference type="ARBA" id="ARBA00022741"/>
    </source>
</evidence>
<dbReference type="Gene3D" id="3.40.50.300">
    <property type="entry name" value="P-loop containing nucleotide triphosphate hydrolases"/>
    <property type="match status" value="1"/>
</dbReference>
<dbReference type="PROSITE" id="PS50893">
    <property type="entry name" value="ABC_TRANSPORTER_2"/>
    <property type="match status" value="1"/>
</dbReference>
<name>A0ABV7WXL6_9HYPH</name>
<dbReference type="GO" id="GO:0005524">
    <property type="term" value="F:ATP binding"/>
    <property type="evidence" value="ECO:0007669"/>
    <property type="project" value="UniProtKB-KW"/>
</dbReference>
<keyword evidence="3" id="KW-0547">Nucleotide-binding</keyword>
<evidence type="ECO:0000313" key="8">
    <source>
        <dbReference type="EMBL" id="MFC3703589.1"/>
    </source>
</evidence>
<gene>
    <name evidence="8" type="ORF">ACFOOL_02315</name>
</gene>
<dbReference type="InterPro" id="IPR017871">
    <property type="entry name" value="ABC_transporter-like_CS"/>
</dbReference>
<keyword evidence="2" id="KW-1003">Cell membrane</keyword>
<keyword evidence="4 8" id="KW-0067">ATP-binding</keyword>
<dbReference type="Pfam" id="PF08402">
    <property type="entry name" value="TOBE_2"/>
    <property type="match status" value="1"/>
</dbReference>
<dbReference type="Gene3D" id="2.40.50.100">
    <property type="match status" value="1"/>
</dbReference>
<dbReference type="SUPFAM" id="SSF52540">
    <property type="entry name" value="P-loop containing nucleoside triphosphate hydrolases"/>
    <property type="match status" value="1"/>
</dbReference>
<dbReference type="InterPro" id="IPR013611">
    <property type="entry name" value="Transp-assoc_OB_typ2"/>
</dbReference>
<evidence type="ECO:0000256" key="4">
    <source>
        <dbReference type="ARBA" id="ARBA00022840"/>
    </source>
</evidence>